<dbReference type="OrthoDB" id="5635504at2"/>
<dbReference type="AlphaFoldDB" id="A0A078KZC6"/>
<gene>
    <name evidence="1" type="ORF">BN59_01416</name>
</gene>
<evidence type="ECO:0000313" key="1">
    <source>
        <dbReference type="EMBL" id="CDZ77134.1"/>
    </source>
</evidence>
<dbReference type="STRING" id="1034943.BN59_01416"/>
<reference evidence="1 2" key="1">
    <citation type="submission" date="2014-06" db="EMBL/GenBank/DDBJ databases">
        <authorList>
            <person name="Urmite Genomes Urmite Genomes"/>
        </authorList>
    </citation>
    <scope>NUCLEOTIDE SEQUENCE [LARGE SCALE GENOMIC DNA]</scope>
</reference>
<dbReference type="EMBL" id="CCSB01000001">
    <property type="protein sequence ID" value="CDZ77134.1"/>
    <property type="molecule type" value="Genomic_DNA"/>
</dbReference>
<dbReference type="Proteomes" id="UP000044071">
    <property type="component" value="Unassembled WGS sequence"/>
</dbReference>
<sequence length="235" mass="25185">MPSTIVPIGTYTIKSKHKAQADDFIISPGAQSCVVLVLESPHAIAVAHIDAPSVAAKITSSMLKELEKMGAGVISARLYGGDYGNPLRSSSDISNPIYAELTKLQISYSHKDYQLTSGFVMAIATAIWASSAYGPESQLFALACVGLAYKATSLLKAAVPTKWAPGFLGENIDVSVNVKTGFVQLVKDQRDNSLRLLSQARDSLIAGGQWRHIEKRMNLNPQDPGNESALAILRV</sequence>
<accession>A0A078KZC6</accession>
<name>A0A078KZC6_9GAMM</name>
<protein>
    <submittedName>
        <fullName evidence="1">Uncharacterized protein</fullName>
    </submittedName>
</protein>
<evidence type="ECO:0000313" key="2">
    <source>
        <dbReference type="Proteomes" id="UP000044071"/>
    </source>
</evidence>
<proteinExistence type="predicted"/>
<organism evidence="1 2">
    <name type="scientific">Legionella massiliensis</name>
    <dbReference type="NCBI Taxonomy" id="1034943"/>
    <lineage>
        <taxon>Bacteria</taxon>
        <taxon>Pseudomonadati</taxon>
        <taxon>Pseudomonadota</taxon>
        <taxon>Gammaproteobacteria</taxon>
        <taxon>Legionellales</taxon>
        <taxon>Legionellaceae</taxon>
        <taxon>Legionella</taxon>
    </lineage>
</organism>
<keyword evidence="2" id="KW-1185">Reference proteome</keyword>
<dbReference type="RefSeq" id="WP_043873533.1">
    <property type="nucleotide sequence ID" value="NZ_CCVW01000001.1"/>
</dbReference>